<reference evidence="1 2" key="1">
    <citation type="submission" date="2017-10" db="EMBL/GenBank/DDBJ databases">
        <title>Extensive intraspecific genome diversity in a model arbuscular mycorrhizal fungus.</title>
        <authorList>
            <person name="Chen E.C.H."/>
            <person name="Morin E."/>
            <person name="Baudet D."/>
            <person name="Noel J."/>
            <person name="Ndikumana S."/>
            <person name="Charron P."/>
            <person name="St-Onge C."/>
            <person name="Giorgi J."/>
            <person name="Grigoriev I.V."/>
            <person name="Roux C."/>
            <person name="Martin F.M."/>
            <person name="Corradi N."/>
        </authorList>
    </citation>
    <scope>NUCLEOTIDE SEQUENCE [LARGE SCALE GENOMIC DNA]</scope>
    <source>
        <strain evidence="1 2">A1</strain>
    </source>
</reference>
<organism evidence="1 2">
    <name type="scientific">Rhizophagus irregularis</name>
    <dbReference type="NCBI Taxonomy" id="588596"/>
    <lineage>
        <taxon>Eukaryota</taxon>
        <taxon>Fungi</taxon>
        <taxon>Fungi incertae sedis</taxon>
        <taxon>Mucoromycota</taxon>
        <taxon>Glomeromycotina</taxon>
        <taxon>Glomeromycetes</taxon>
        <taxon>Glomerales</taxon>
        <taxon>Glomeraceae</taxon>
        <taxon>Rhizophagus</taxon>
    </lineage>
</organism>
<name>A0A2N0S6P5_9GLOM</name>
<dbReference type="VEuPathDB" id="FungiDB:RhiirA1_413438"/>
<proteinExistence type="predicted"/>
<evidence type="ECO:0000313" key="1">
    <source>
        <dbReference type="EMBL" id="PKC71225.1"/>
    </source>
</evidence>
<accession>A0A2N0S6P5</accession>
<reference evidence="1 2" key="2">
    <citation type="submission" date="2017-10" db="EMBL/GenBank/DDBJ databases">
        <title>Genome analyses suggest a sexual origin of heterokaryosis in a supposedly ancient asexual fungus.</title>
        <authorList>
            <person name="Corradi N."/>
            <person name="Sedzielewska K."/>
            <person name="Noel J."/>
            <person name="Charron P."/>
            <person name="Farinelli L."/>
            <person name="Marton T."/>
            <person name="Kruger M."/>
            <person name="Pelin A."/>
            <person name="Brachmann A."/>
            <person name="Corradi N."/>
        </authorList>
    </citation>
    <scope>NUCLEOTIDE SEQUENCE [LARGE SCALE GENOMIC DNA]</scope>
    <source>
        <strain evidence="1 2">A1</strain>
    </source>
</reference>
<dbReference type="EMBL" id="LLXH01000179">
    <property type="protein sequence ID" value="PKC71225.1"/>
    <property type="molecule type" value="Genomic_DNA"/>
</dbReference>
<comment type="caution">
    <text evidence="1">The sequence shown here is derived from an EMBL/GenBank/DDBJ whole genome shotgun (WGS) entry which is preliminary data.</text>
</comment>
<gene>
    <name evidence="1" type="ORF">RhiirA1_413438</name>
</gene>
<protein>
    <submittedName>
        <fullName evidence="1">Uncharacterized protein</fullName>
    </submittedName>
</protein>
<dbReference type="VEuPathDB" id="FungiDB:FUN_008235"/>
<evidence type="ECO:0000313" key="2">
    <source>
        <dbReference type="Proteomes" id="UP000232688"/>
    </source>
</evidence>
<dbReference type="Proteomes" id="UP000232688">
    <property type="component" value="Unassembled WGS sequence"/>
</dbReference>
<dbReference type="AlphaFoldDB" id="A0A2N0S6P5"/>
<sequence length="88" mass="10275">MSNEDKFSDGEELLKILIRSAPNNLREIRFFDNFKISLESLGSFLEGWRGRPSLSILTSDPVYEGENYINLVKKYKDDGVIKDFRREI</sequence>